<feature type="signal peptide" evidence="1">
    <location>
        <begin position="1"/>
        <end position="24"/>
    </location>
</feature>
<dbReference type="SMART" id="SM00671">
    <property type="entry name" value="SEL1"/>
    <property type="match status" value="2"/>
</dbReference>
<evidence type="ECO:0000313" key="2">
    <source>
        <dbReference type="EMBL" id="QTH72508.1"/>
    </source>
</evidence>
<evidence type="ECO:0000256" key="1">
    <source>
        <dbReference type="SAM" id="SignalP"/>
    </source>
</evidence>
<dbReference type="SUPFAM" id="SSF81901">
    <property type="entry name" value="HCP-like"/>
    <property type="match status" value="1"/>
</dbReference>
<feature type="chain" id="PRO_5036902592" evidence="1">
    <location>
        <begin position="25"/>
        <end position="257"/>
    </location>
</feature>
<dbReference type="InterPro" id="IPR011990">
    <property type="entry name" value="TPR-like_helical_dom_sf"/>
</dbReference>
<sequence length="257" mass="29149">MQKKLTRVGLVVLICSSVFGHAYAEETKPSDNEAVPLYTQEELVNLINKNEHLQRVKADECQLVDDIKARAEVMALPSYQFLYGDMLAYAVCVDQDVELGVYYMRRAAEQGLASALEQLGRYYDTGKLVQQDKAMAITYLREAASQGNLAAQIRFVNLLNDGHGSPRDFEAAYRWLFQSIVADKGMHKKVEEALARLAMKMPESVVKRDSFSKLTLALLHKNSAQIPKQKARTHLVLALVFIHENRWRFISTLISRQ</sequence>
<gene>
    <name evidence="2" type="ORF">J5O05_06760</name>
</gene>
<protein>
    <submittedName>
        <fullName evidence="2">Sel1 repeat family protein</fullName>
    </submittedName>
</protein>
<dbReference type="PANTHER" id="PTHR11102:SF160">
    <property type="entry name" value="ERAD-ASSOCIATED E3 UBIQUITIN-PROTEIN LIGASE COMPONENT HRD3"/>
    <property type="match status" value="1"/>
</dbReference>
<evidence type="ECO:0000313" key="3">
    <source>
        <dbReference type="Proteomes" id="UP000664904"/>
    </source>
</evidence>
<accession>A0A975DIJ3</accession>
<dbReference type="InterPro" id="IPR006597">
    <property type="entry name" value="Sel1-like"/>
</dbReference>
<dbReference type="PANTHER" id="PTHR11102">
    <property type="entry name" value="SEL-1-LIKE PROTEIN"/>
    <property type="match status" value="1"/>
</dbReference>
<dbReference type="EMBL" id="CP072133">
    <property type="protein sequence ID" value="QTH72508.1"/>
    <property type="molecule type" value="Genomic_DNA"/>
</dbReference>
<proteinExistence type="predicted"/>
<keyword evidence="1" id="KW-0732">Signal</keyword>
<reference evidence="2" key="1">
    <citation type="submission" date="2021-03" db="EMBL/GenBank/DDBJ databases">
        <title>Complete Genome of Pseudoalteromonas xiamenensis STKMTI.2, a new potential marine bacterium producing anti-Vibrio compounds.</title>
        <authorList>
            <person name="Handayani D.P."/>
            <person name="Isnansetyo A."/>
            <person name="Istiqomah I."/>
            <person name="Jumina J."/>
        </authorList>
    </citation>
    <scope>NUCLEOTIDE SEQUENCE</scope>
    <source>
        <strain evidence="2">STKMTI.2</strain>
    </source>
</reference>
<organism evidence="2 3">
    <name type="scientific">Pseudoalteromonas xiamenensis</name>
    <dbReference type="NCBI Taxonomy" id="882626"/>
    <lineage>
        <taxon>Bacteria</taxon>
        <taxon>Pseudomonadati</taxon>
        <taxon>Pseudomonadota</taxon>
        <taxon>Gammaproteobacteria</taxon>
        <taxon>Alteromonadales</taxon>
        <taxon>Pseudoalteromonadaceae</taxon>
        <taxon>Pseudoalteromonas</taxon>
    </lineage>
</organism>
<name>A0A975DIJ3_9GAMM</name>
<dbReference type="AlphaFoldDB" id="A0A975DIJ3"/>
<dbReference type="InterPro" id="IPR050767">
    <property type="entry name" value="Sel1_AlgK"/>
</dbReference>
<dbReference type="Gene3D" id="1.25.40.10">
    <property type="entry name" value="Tetratricopeptide repeat domain"/>
    <property type="match status" value="1"/>
</dbReference>
<dbReference type="KEGG" id="pxi:J5O05_06760"/>
<dbReference type="Proteomes" id="UP000664904">
    <property type="component" value="Chromosome"/>
</dbReference>
<keyword evidence="3" id="KW-1185">Reference proteome</keyword>
<dbReference type="Pfam" id="PF08238">
    <property type="entry name" value="Sel1"/>
    <property type="match status" value="3"/>
</dbReference>